<feature type="domain" description="FAD-dependent protein C-terminal" evidence="1">
    <location>
        <begin position="289"/>
        <end position="482"/>
    </location>
</feature>
<dbReference type="RefSeq" id="WP_249303122.1">
    <property type="nucleotide sequence ID" value="NZ_CP060634.1"/>
</dbReference>
<dbReference type="InterPro" id="IPR049516">
    <property type="entry name" value="FAD-depend_C"/>
</dbReference>
<dbReference type="Pfam" id="PF21688">
    <property type="entry name" value="FAD-depend_C"/>
    <property type="match status" value="1"/>
</dbReference>
<accession>A0A7G9G4V6</accession>
<dbReference type="KEGG" id="qdo:H9Q78_01300"/>
<protein>
    <submittedName>
        <fullName evidence="2">FAD-dependent oxidoreductase</fullName>
    </submittedName>
</protein>
<evidence type="ECO:0000259" key="1">
    <source>
        <dbReference type="Pfam" id="PF21688"/>
    </source>
</evidence>
<dbReference type="PIRSF" id="PIRSF038984">
    <property type="entry name" value="FAD_binding_protein"/>
    <property type="match status" value="1"/>
</dbReference>
<reference evidence="2 3" key="1">
    <citation type="submission" date="2020-08" db="EMBL/GenBank/DDBJ databases">
        <authorList>
            <person name="Liu C."/>
            <person name="Sun Q."/>
        </authorList>
    </citation>
    <scope>NUCLEOTIDE SEQUENCE [LARGE SCALE GENOMIC DNA]</scope>
    <source>
        <strain evidence="2 3">NSJ-38</strain>
    </source>
</reference>
<dbReference type="InterPro" id="IPR028348">
    <property type="entry name" value="FAD-binding_protein"/>
</dbReference>
<dbReference type="PANTHER" id="PTHR42842">
    <property type="entry name" value="FAD/NAD(P)-BINDING OXIDOREDUCTASE"/>
    <property type="match status" value="1"/>
</dbReference>
<evidence type="ECO:0000313" key="3">
    <source>
        <dbReference type="Proteomes" id="UP000515823"/>
    </source>
</evidence>
<proteinExistence type="predicted"/>
<sequence length="542" mass="59388">MIRITQLKLRPGEDEAELYKKLCRKLRLREEDILSWKIVKKSIDARKKEDIQIVFQVDVEIKKKECAIADHLKSAQIQLIKEESYRFAEPGAEPLKNRPVIAGTGPAGLFCGYMLAKAGYCPILLERGGSVDEREEAVSKFWKTGILDPECNVQFGEGGAGTFSDGKLNTLVKDPARRGRRVLEIFAEMGAGDEILYEQKPHIGTDVLKQVLKNLRREIEQAGGEFHFHSKVAGLDIEGGRLTGIHVAGTKKEGGQFFPADCLVLAIGHSARDTFQLLYEKGLDMKAKSFAVGLRIEHPQQMIQISQYGETFAGLLPPAPYKLTARSKDGRGVYSFCMCPGGYVVNASSEPGMTAVNGMSNRSRDGRNANSAMIVTVSPEDFGNGHPLSGIAFQRELEKAAHELGGGRVPVQLYGDFKEDRMSSSLGDVLPDTMGGNHFANLRRLLPEYLNRALMEGIEQCGQKLRGFDRYDAVLSGVESRTSSPIRIERNASMEASVPGIYPCGEGAGYAGGITSAAMDGIRVAEAIAARFSPRLLQSRKD</sequence>
<organism evidence="2 3">
    <name type="scientific">Qiania dongpingensis</name>
    <dbReference type="NCBI Taxonomy" id="2763669"/>
    <lineage>
        <taxon>Bacteria</taxon>
        <taxon>Bacillati</taxon>
        <taxon>Bacillota</taxon>
        <taxon>Clostridia</taxon>
        <taxon>Lachnospirales</taxon>
        <taxon>Lachnospiraceae</taxon>
        <taxon>Qiania</taxon>
    </lineage>
</organism>
<dbReference type="SUPFAM" id="SSF51905">
    <property type="entry name" value="FAD/NAD(P)-binding domain"/>
    <property type="match status" value="1"/>
</dbReference>
<dbReference type="Gene3D" id="3.50.50.60">
    <property type="entry name" value="FAD/NAD(P)-binding domain"/>
    <property type="match status" value="2"/>
</dbReference>
<evidence type="ECO:0000313" key="2">
    <source>
        <dbReference type="EMBL" id="QNM05838.1"/>
    </source>
</evidence>
<name>A0A7G9G4V6_9FIRM</name>
<dbReference type="InterPro" id="IPR036188">
    <property type="entry name" value="FAD/NAD-bd_sf"/>
</dbReference>
<gene>
    <name evidence="2" type="ORF">H9Q78_01300</name>
</gene>
<dbReference type="Proteomes" id="UP000515823">
    <property type="component" value="Chromosome"/>
</dbReference>
<keyword evidence="3" id="KW-1185">Reference proteome</keyword>
<dbReference type="AlphaFoldDB" id="A0A7G9G4V6"/>
<dbReference type="PANTHER" id="PTHR42842:SF3">
    <property type="entry name" value="FAD_NAD(P)-BINDING OXIDOREDUCTASE FAMILY PROTEIN"/>
    <property type="match status" value="1"/>
</dbReference>
<dbReference type="EMBL" id="CP060634">
    <property type="protein sequence ID" value="QNM05838.1"/>
    <property type="molecule type" value="Genomic_DNA"/>
</dbReference>
<dbReference type="Gene3D" id="3.30.70.2700">
    <property type="match status" value="1"/>
</dbReference>